<reference evidence="10" key="1">
    <citation type="submission" date="2021-06" db="EMBL/GenBank/DDBJ databases">
        <authorList>
            <person name="Kallberg Y."/>
            <person name="Tangrot J."/>
            <person name="Rosling A."/>
        </authorList>
    </citation>
    <scope>NUCLEOTIDE SEQUENCE</scope>
    <source>
        <strain evidence="10">MT106</strain>
    </source>
</reference>
<dbReference type="AlphaFoldDB" id="A0A9N8ZTU0"/>
<keyword evidence="3 7" id="KW-0479">Metal-binding</keyword>
<evidence type="ECO:0000256" key="6">
    <source>
        <dbReference type="ARBA" id="ARBA00023033"/>
    </source>
</evidence>
<comment type="caution">
    <text evidence="10">The sequence shown here is derived from an EMBL/GenBank/DDBJ whole genome shotgun (WGS) entry which is preliminary data.</text>
</comment>
<dbReference type="OrthoDB" id="1470350at2759"/>
<dbReference type="InterPro" id="IPR036396">
    <property type="entry name" value="Cyt_P450_sf"/>
</dbReference>
<proteinExistence type="inferred from homology"/>
<keyword evidence="2 7" id="KW-0349">Heme</keyword>
<evidence type="ECO:0000256" key="1">
    <source>
        <dbReference type="ARBA" id="ARBA00010617"/>
    </source>
</evidence>
<name>A0A9N8ZTU0_9GLOM</name>
<keyword evidence="5 7" id="KW-0408">Iron</keyword>
<dbReference type="GO" id="GO:0016705">
    <property type="term" value="F:oxidoreductase activity, acting on paired donors, with incorporation or reduction of molecular oxygen"/>
    <property type="evidence" value="ECO:0007669"/>
    <property type="project" value="InterPro"/>
</dbReference>
<dbReference type="Proteomes" id="UP000789831">
    <property type="component" value="Unassembled WGS sequence"/>
</dbReference>
<keyword evidence="9" id="KW-1133">Transmembrane helix</keyword>
<dbReference type="Pfam" id="PF00067">
    <property type="entry name" value="p450"/>
    <property type="match status" value="1"/>
</dbReference>
<organism evidence="10 11">
    <name type="scientific">Ambispora gerdemannii</name>
    <dbReference type="NCBI Taxonomy" id="144530"/>
    <lineage>
        <taxon>Eukaryota</taxon>
        <taxon>Fungi</taxon>
        <taxon>Fungi incertae sedis</taxon>
        <taxon>Mucoromycota</taxon>
        <taxon>Glomeromycotina</taxon>
        <taxon>Glomeromycetes</taxon>
        <taxon>Archaeosporales</taxon>
        <taxon>Ambisporaceae</taxon>
        <taxon>Ambispora</taxon>
    </lineage>
</organism>
<dbReference type="InterPro" id="IPR017972">
    <property type="entry name" value="Cyt_P450_CS"/>
</dbReference>
<keyword evidence="9" id="KW-0472">Membrane</keyword>
<evidence type="ECO:0000256" key="2">
    <source>
        <dbReference type="ARBA" id="ARBA00022617"/>
    </source>
</evidence>
<accession>A0A9N8ZTU0</accession>
<keyword evidence="11" id="KW-1185">Reference proteome</keyword>
<comment type="similarity">
    <text evidence="1 8">Belongs to the cytochrome P450 family.</text>
</comment>
<protein>
    <submittedName>
        <fullName evidence="10">4511_t:CDS:1</fullName>
    </submittedName>
</protein>
<feature type="binding site" description="axial binding residue" evidence="7">
    <location>
        <position position="502"/>
    </location>
    <ligand>
        <name>heme</name>
        <dbReference type="ChEBI" id="CHEBI:30413"/>
    </ligand>
    <ligandPart>
        <name>Fe</name>
        <dbReference type="ChEBI" id="CHEBI:18248"/>
    </ligandPart>
</feature>
<dbReference type="PANTHER" id="PTHR24291:SF50">
    <property type="entry name" value="BIFUNCTIONAL ALBAFLAVENONE MONOOXYGENASE_TERPENE SYNTHASE"/>
    <property type="match status" value="1"/>
</dbReference>
<feature type="transmembrane region" description="Helical" evidence="9">
    <location>
        <begin position="15"/>
        <end position="36"/>
    </location>
</feature>
<dbReference type="EMBL" id="CAJVPL010000541">
    <property type="protein sequence ID" value="CAG8507939.1"/>
    <property type="molecule type" value="Genomic_DNA"/>
</dbReference>
<keyword evidence="4 8" id="KW-0560">Oxidoreductase</keyword>
<dbReference type="InterPro" id="IPR002401">
    <property type="entry name" value="Cyt_P450_E_grp-I"/>
</dbReference>
<sequence>MSSPLLENLYEEQPYKTVFFILIFLYILTFYLRYFINTTRLPGPVPFPIVGNFPQLVLLLLREKFNLSQVIQILHLKYGDFFQLYIPFSFRDPVIVISNAQIVEPLFASTSAIENKFHLRTGPRQGINELGISKKGLYLNRDTESWIRNKNFFVHGVGSVNAAKDCVVYASKAFEEMEKSWVEVGSFIGKRDLIAKVDLIEWIFRWTTDIIFQVTLSENVNSIQTYKKIIIEKTSNNEKKSNLNSSFNKLAKSLSVTRMSIDTETFIRNMQNFFPAVWIFLATPKWTRDYVAPVSTMARQFKTSLEVVNKALVKIIKKKREEISGGKAKEGWMDFLTTMITAEEDKVVFSDDDVRENLLHALAGGIITLGNTLCFIIYTITKHPNVKNQLMQEIDSVFKENDILNYEDLAKLKYTEAIIKEALRILPTVPLNLRVAGEDCRIGEHQFKAGTQFILNQQGIHLNPKHWENPTEFDPSRFLSPNSDKNMQKNSLLHFGAGTRKCPGKLLAMTELKCFLALFYQKYDFVIDNVDMNNNKGEWDD</sequence>
<dbReference type="InterPro" id="IPR001128">
    <property type="entry name" value="Cyt_P450"/>
</dbReference>
<comment type="cofactor">
    <cofactor evidence="7">
        <name>heme</name>
        <dbReference type="ChEBI" id="CHEBI:30413"/>
    </cofactor>
</comment>
<dbReference type="GO" id="GO:0004497">
    <property type="term" value="F:monooxygenase activity"/>
    <property type="evidence" value="ECO:0007669"/>
    <property type="project" value="UniProtKB-KW"/>
</dbReference>
<evidence type="ECO:0000256" key="9">
    <source>
        <dbReference type="SAM" id="Phobius"/>
    </source>
</evidence>
<evidence type="ECO:0000256" key="5">
    <source>
        <dbReference type="ARBA" id="ARBA00023004"/>
    </source>
</evidence>
<keyword evidence="9" id="KW-0812">Transmembrane</keyword>
<dbReference type="PANTHER" id="PTHR24291">
    <property type="entry name" value="CYTOCHROME P450 FAMILY 4"/>
    <property type="match status" value="1"/>
</dbReference>
<dbReference type="GO" id="GO:0020037">
    <property type="term" value="F:heme binding"/>
    <property type="evidence" value="ECO:0007669"/>
    <property type="project" value="InterPro"/>
</dbReference>
<gene>
    <name evidence="10" type="ORF">AGERDE_LOCUS4589</name>
</gene>
<keyword evidence="6 8" id="KW-0503">Monooxygenase</keyword>
<evidence type="ECO:0000256" key="7">
    <source>
        <dbReference type="PIRSR" id="PIRSR602401-1"/>
    </source>
</evidence>
<evidence type="ECO:0000313" key="11">
    <source>
        <dbReference type="Proteomes" id="UP000789831"/>
    </source>
</evidence>
<dbReference type="PROSITE" id="PS00086">
    <property type="entry name" value="CYTOCHROME_P450"/>
    <property type="match status" value="1"/>
</dbReference>
<evidence type="ECO:0000256" key="8">
    <source>
        <dbReference type="RuleBase" id="RU000461"/>
    </source>
</evidence>
<dbReference type="SUPFAM" id="SSF48264">
    <property type="entry name" value="Cytochrome P450"/>
    <property type="match status" value="1"/>
</dbReference>
<dbReference type="CDD" id="cd00302">
    <property type="entry name" value="cytochrome_P450"/>
    <property type="match status" value="1"/>
</dbReference>
<dbReference type="Gene3D" id="1.10.630.10">
    <property type="entry name" value="Cytochrome P450"/>
    <property type="match status" value="1"/>
</dbReference>
<feature type="transmembrane region" description="Helical" evidence="9">
    <location>
        <begin position="358"/>
        <end position="380"/>
    </location>
</feature>
<evidence type="ECO:0000313" key="10">
    <source>
        <dbReference type="EMBL" id="CAG8507939.1"/>
    </source>
</evidence>
<evidence type="ECO:0000256" key="3">
    <source>
        <dbReference type="ARBA" id="ARBA00022723"/>
    </source>
</evidence>
<dbReference type="PRINTS" id="PR00385">
    <property type="entry name" value="P450"/>
</dbReference>
<dbReference type="GO" id="GO:0005506">
    <property type="term" value="F:iron ion binding"/>
    <property type="evidence" value="ECO:0007669"/>
    <property type="project" value="InterPro"/>
</dbReference>
<evidence type="ECO:0000256" key="4">
    <source>
        <dbReference type="ARBA" id="ARBA00023002"/>
    </source>
</evidence>
<dbReference type="PRINTS" id="PR00463">
    <property type="entry name" value="EP450I"/>
</dbReference>
<dbReference type="InterPro" id="IPR050196">
    <property type="entry name" value="Cytochrome_P450_Monoox"/>
</dbReference>